<comment type="caution">
    <text evidence="2">The sequence shown here is derived from an EMBL/GenBank/DDBJ whole genome shotgun (WGS) entry which is preliminary data.</text>
</comment>
<feature type="transmembrane region" description="Helical" evidence="1">
    <location>
        <begin position="128"/>
        <end position="150"/>
    </location>
</feature>
<dbReference type="RefSeq" id="WP_023438283.1">
    <property type="nucleotide sequence ID" value="NZ_CASHSW010000023.1"/>
</dbReference>
<feature type="transmembrane region" description="Helical" evidence="1">
    <location>
        <begin position="96"/>
        <end position="116"/>
    </location>
</feature>
<dbReference type="EMBL" id="QMAU01000053">
    <property type="protein sequence ID" value="RXI51665.1"/>
    <property type="molecule type" value="Genomic_DNA"/>
</dbReference>
<dbReference type="InterPro" id="IPR046664">
    <property type="entry name" value="DUF6773"/>
</dbReference>
<reference evidence="2 3" key="1">
    <citation type="submission" date="2018-06" db="EMBL/GenBank/DDBJ databases">
        <title>Genome conservation of Clostridium tetani.</title>
        <authorList>
            <person name="Bruggemann H."/>
            <person name="Popoff M.R."/>
        </authorList>
    </citation>
    <scope>NUCLEOTIDE SEQUENCE [LARGE SCALE GENOMIC DNA]</scope>
    <source>
        <strain evidence="2 3">63.05</strain>
    </source>
</reference>
<gene>
    <name evidence="2" type="ORF">DP131_13620</name>
</gene>
<feature type="transmembrane region" description="Helical" evidence="1">
    <location>
        <begin position="26"/>
        <end position="44"/>
    </location>
</feature>
<accession>A0ABY0ELB8</accession>
<sequence>MKLFKKNNHIVDERIENIKNKIYKEISILVMLVCTISIIVKYSMYGQNIKLVATELLIMFSTSVYYVVRIVYLGIYSDEVEMHDRTSKISMNTKNIIIGLVIGISIAIFFGFRSALLYGTTPSIRVQYFSIVFIVSILIYLPFFIIFLTFQHSIANKISKKQSLKRIN</sequence>
<feature type="transmembrane region" description="Helical" evidence="1">
    <location>
        <begin position="56"/>
        <end position="75"/>
    </location>
</feature>
<protein>
    <recommendedName>
        <fullName evidence="4">TRAP transporter small permease</fullName>
    </recommendedName>
</protein>
<keyword evidence="1" id="KW-0812">Transmembrane</keyword>
<evidence type="ECO:0000313" key="2">
    <source>
        <dbReference type="EMBL" id="RXI51665.1"/>
    </source>
</evidence>
<evidence type="ECO:0000313" key="3">
    <source>
        <dbReference type="Proteomes" id="UP000290273"/>
    </source>
</evidence>
<evidence type="ECO:0008006" key="4">
    <source>
        <dbReference type="Google" id="ProtNLM"/>
    </source>
</evidence>
<evidence type="ECO:0000256" key="1">
    <source>
        <dbReference type="SAM" id="Phobius"/>
    </source>
</evidence>
<organism evidence="2 3">
    <name type="scientific">Clostridium tetani</name>
    <dbReference type="NCBI Taxonomy" id="1513"/>
    <lineage>
        <taxon>Bacteria</taxon>
        <taxon>Bacillati</taxon>
        <taxon>Bacillota</taxon>
        <taxon>Clostridia</taxon>
        <taxon>Eubacteriales</taxon>
        <taxon>Clostridiaceae</taxon>
        <taxon>Clostridium</taxon>
    </lineage>
</organism>
<dbReference type="Pfam" id="PF20563">
    <property type="entry name" value="DUF6773"/>
    <property type="match status" value="1"/>
</dbReference>
<proteinExistence type="predicted"/>
<name>A0ABY0ELB8_CLOTA</name>
<keyword evidence="1" id="KW-0472">Membrane</keyword>
<dbReference type="Proteomes" id="UP000290273">
    <property type="component" value="Unassembled WGS sequence"/>
</dbReference>
<keyword evidence="1" id="KW-1133">Transmembrane helix</keyword>